<evidence type="ECO:0000256" key="1">
    <source>
        <dbReference type="SAM" id="MobiDB-lite"/>
    </source>
</evidence>
<proteinExistence type="predicted"/>
<evidence type="ECO:0008006" key="5">
    <source>
        <dbReference type="Google" id="ProtNLM"/>
    </source>
</evidence>
<keyword evidence="2" id="KW-0732">Signal</keyword>
<organism evidence="3 4">
    <name type="scientific">Sorangium cellulosum</name>
    <name type="common">Polyangium cellulosum</name>
    <dbReference type="NCBI Taxonomy" id="56"/>
    <lineage>
        <taxon>Bacteria</taxon>
        <taxon>Pseudomonadati</taxon>
        <taxon>Myxococcota</taxon>
        <taxon>Polyangia</taxon>
        <taxon>Polyangiales</taxon>
        <taxon>Polyangiaceae</taxon>
        <taxon>Sorangium</taxon>
    </lineage>
</organism>
<reference evidence="3 4" key="1">
    <citation type="submission" date="2015-09" db="EMBL/GenBank/DDBJ databases">
        <title>Sorangium comparison.</title>
        <authorList>
            <person name="Zaburannyi N."/>
            <person name="Bunk B."/>
            <person name="Overmann J."/>
            <person name="Mueller R."/>
        </authorList>
    </citation>
    <scope>NUCLEOTIDE SEQUENCE [LARGE SCALE GENOMIC DNA]</scope>
    <source>
        <strain evidence="3 4">So ce26</strain>
    </source>
</reference>
<gene>
    <name evidence="3" type="ORF">SOCE26_088520</name>
</gene>
<feature type="compositionally biased region" description="Low complexity" evidence="1">
    <location>
        <begin position="178"/>
        <end position="189"/>
    </location>
</feature>
<dbReference type="AlphaFoldDB" id="A0A2L0F722"/>
<dbReference type="RefSeq" id="WP_104985365.1">
    <property type="nucleotide sequence ID" value="NZ_CP012673.1"/>
</dbReference>
<evidence type="ECO:0000313" key="3">
    <source>
        <dbReference type="EMBL" id="AUX47333.1"/>
    </source>
</evidence>
<sequence length="368" mass="36797">MTARALAAAAALALTLGAGPGLAEPVRVLLIVPGAADPVAASLLDELVALGLIVEVEASTQGDLPALARARSARAALRVDGARRAVEIWDPGSASVIRVEAQPEEPGGAAAGLALRAVELLRGRLIEVPAPPAAAPAAAAPSRSAPAVTAPPVGAPAVDAPPAAAPAPAPTIPSKALAPGASRAPGADAAPGRRVSIALHAGPSVVLQPGSAISPEGAATAGARWRFTDRLDGEVIAVIPIVPATIDSRIGRARLSTAVVGAGASIGLLDPRLPVAMRAGAGAGAGFLRYHGQSWTGDARGREGTAPYALPFVRWDIGWQVHPALTLRAEALSGIAAPRPVIRLPGRSDVPFGRPLLAFNLVLEAGIR</sequence>
<dbReference type="EMBL" id="CP012673">
    <property type="protein sequence ID" value="AUX47333.1"/>
    <property type="molecule type" value="Genomic_DNA"/>
</dbReference>
<feature type="chain" id="PRO_5014655896" description="Secreted protein" evidence="2">
    <location>
        <begin position="24"/>
        <end position="368"/>
    </location>
</feature>
<protein>
    <recommendedName>
        <fullName evidence="5">Secreted protein</fullName>
    </recommendedName>
</protein>
<evidence type="ECO:0000256" key="2">
    <source>
        <dbReference type="SAM" id="SignalP"/>
    </source>
</evidence>
<feature type="signal peptide" evidence="2">
    <location>
        <begin position="1"/>
        <end position="23"/>
    </location>
</feature>
<feature type="region of interest" description="Disordered" evidence="1">
    <location>
        <begin position="159"/>
        <end position="189"/>
    </location>
</feature>
<name>A0A2L0F722_SORCE</name>
<dbReference type="Proteomes" id="UP000238348">
    <property type="component" value="Chromosome"/>
</dbReference>
<accession>A0A2L0F722</accession>
<evidence type="ECO:0000313" key="4">
    <source>
        <dbReference type="Proteomes" id="UP000238348"/>
    </source>
</evidence>